<proteinExistence type="predicted"/>
<sequence>MNQDLYNLLNILKINPNLSQRELSQRLNISLGKTNSLLKKLLSEKKIKIVEIDSRTKRYYLEEEGENLRSDLILNSIEEAYYLIEKLKIKLKIIKKLNSILKTSINILLPKNNPTNSVILHILNSENINYRFFENIEDLKNMNKPIYIFHSNLKEELKSKNLKYINILEEI</sequence>
<dbReference type="InterPro" id="IPR036388">
    <property type="entry name" value="WH-like_DNA-bd_sf"/>
</dbReference>
<evidence type="ECO:0000313" key="1">
    <source>
        <dbReference type="EMBL" id="SJZ58041.1"/>
    </source>
</evidence>
<dbReference type="STRING" id="180163.SAMN02745174_00962"/>
<keyword evidence="2" id="KW-1185">Reference proteome</keyword>
<dbReference type="AlphaFoldDB" id="A0A1T4LTT2"/>
<keyword evidence="1" id="KW-0238">DNA-binding</keyword>
<dbReference type="RefSeq" id="WP_078693479.1">
    <property type="nucleotide sequence ID" value="NZ_FUWX01000007.1"/>
</dbReference>
<protein>
    <submittedName>
        <fullName evidence="1">Winged helix-turn-helix DNA-binding</fullName>
    </submittedName>
</protein>
<evidence type="ECO:0000313" key="2">
    <source>
        <dbReference type="Proteomes" id="UP000191153"/>
    </source>
</evidence>
<accession>A0A1T4LTT2</accession>
<dbReference type="GO" id="GO:0003677">
    <property type="term" value="F:DNA binding"/>
    <property type="evidence" value="ECO:0007669"/>
    <property type="project" value="UniProtKB-KW"/>
</dbReference>
<reference evidence="1 2" key="1">
    <citation type="submission" date="2017-02" db="EMBL/GenBank/DDBJ databases">
        <authorList>
            <person name="Peterson S.W."/>
        </authorList>
    </citation>
    <scope>NUCLEOTIDE SEQUENCE [LARGE SCALE GENOMIC DNA]</scope>
    <source>
        <strain evidence="1 2">ATCC 700028</strain>
    </source>
</reference>
<dbReference type="Pfam" id="PF13412">
    <property type="entry name" value="HTH_24"/>
    <property type="match status" value="1"/>
</dbReference>
<dbReference type="SUPFAM" id="SSF46785">
    <property type="entry name" value="Winged helix' DNA-binding domain"/>
    <property type="match status" value="1"/>
</dbReference>
<dbReference type="Gene3D" id="1.10.10.10">
    <property type="entry name" value="Winged helix-like DNA-binding domain superfamily/Winged helix DNA-binding domain"/>
    <property type="match status" value="1"/>
</dbReference>
<name>A0A1T4LTT2_9FUSO</name>
<dbReference type="InterPro" id="IPR036390">
    <property type="entry name" value="WH_DNA-bd_sf"/>
</dbReference>
<dbReference type="Proteomes" id="UP000191153">
    <property type="component" value="Unassembled WGS sequence"/>
</dbReference>
<gene>
    <name evidence="1" type="ORF">SAMN02745174_00962</name>
</gene>
<dbReference type="EMBL" id="FUWX01000007">
    <property type="protein sequence ID" value="SJZ58041.1"/>
    <property type="molecule type" value="Genomic_DNA"/>
</dbReference>
<organism evidence="1 2">
    <name type="scientific">Cetobacterium ceti</name>
    <dbReference type="NCBI Taxonomy" id="180163"/>
    <lineage>
        <taxon>Bacteria</taxon>
        <taxon>Fusobacteriati</taxon>
        <taxon>Fusobacteriota</taxon>
        <taxon>Fusobacteriia</taxon>
        <taxon>Fusobacteriales</taxon>
        <taxon>Fusobacteriaceae</taxon>
        <taxon>Cetobacterium</taxon>
    </lineage>
</organism>